<feature type="domain" description="F-box" evidence="3">
    <location>
        <begin position="17"/>
        <end position="65"/>
    </location>
</feature>
<dbReference type="PANTHER" id="PTHR22990:SF15">
    <property type="entry name" value="F-BOX ONLY PROTEIN 10"/>
    <property type="match status" value="1"/>
</dbReference>
<keyword evidence="1" id="KW-0677">Repeat</keyword>
<evidence type="ECO:0000256" key="2">
    <source>
        <dbReference type="SAM" id="MobiDB-lite"/>
    </source>
</evidence>
<evidence type="ECO:0000259" key="3">
    <source>
        <dbReference type="PROSITE" id="PS50181"/>
    </source>
</evidence>
<dbReference type="PANTHER" id="PTHR22990">
    <property type="entry name" value="F-BOX ONLY PROTEIN"/>
    <property type="match status" value="1"/>
</dbReference>
<dbReference type="InterPro" id="IPR001810">
    <property type="entry name" value="F-box_dom"/>
</dbReference>
<dbReference type="STRING" id="188477.A0A433SM04"/>
<dbReference type="SUPFAM" id="SSF81383">
    <property type="entry name" value="F-box domain"/>
    <property type="match status" value="1"/>
</dbReference>
<feature type="region of interest" description="Disordered" evidence="2">
    <location>
        <begin position="323"/>
        <end position="364"/>
    </location>
</feature>
<feature type="region of interest" description="Disordered" evidence="2">
    <location>
        <begin position="553"/>
        <end position="578"/>
    </location>
</feature>
<reference evidence="4 5" key="1">
    <citation type="submission" date="2019-01" db="EMBL/GenBank/DDBJ databases">
        <title>A draft genome assembly of the solar-powered sea slug Elysia chlorotica.</title>
        <authorList>
            <person name="Cai H."/>
            <person name="Li Q."/>
            <person name="Fang X."/>
            <person name="Li J."/>
            <person name="Curtis N.E."/>
            <person name="Altenburger A."/>
            <person name="Shibata T."/>
            <person name="Feng M."/>
            <person name="Maeda T."/>
            <person name="Schwartz J.A."/>
            <person name="Shigenobu S."/>
            <person name="Lundholm N."/>
            <person name="Nishiyama T."/>
            <person name="Yang H."/>
            <person name="Hasebe M."/>
            <person name="Li S."/>
            <person name="Pierce S.K."/>
            <person name="Wang J."/>
        </authorList>
    </citation>
    <scope>NUCLEOTIDE SEQUENCE [LARGE SCALE GENOMIC DNA]</scope>
    <source>
        <strain evidence="4">EC2010</strain>
        <tissue evidence="4">Whole organism of an adult</tissue>
    </source>
</reference>
<keyword evidence="5" id="KW-1185">Reference proteome</keyword>
<feature type="compositionally biased region" description="Polar residues" evidence="2">
    <location>
        <begin position="323"/>
        <end position="352"/>
    </location>
</feature>
<dbReference type="SUPFAM" id="SSF51126">
    <property type="entry name" value="Pectin lyase-like"/>
    <property type="match status" value="1"/>
</dbReference>
<evidence type="ECO:0000256" key="1">
    <source>
        <dbReference type="ARBA" id="ARBA00022737"/>
    </source>
</evidence>
<dbReference type="InterPro" id="IPR011050">
    <property type="entry name" value="Pectin_lyase_fold/virulence"/>
</dbReference>
<protein>
    <recommendedName>
        <fullName evidence="3">F-box domain-containing protein</fullName>
    </recommendedName>
</protein>
<evidence type="ECO:0000313" key="5">
    <source>
        <dbReference type="Proteomes" id="UP000271974"/>
    </source>
</evidence>
<dbReference type="SMART" id="SM00256">
    <property type="entry name" value="FBOX"/>
    <property type="match status" value="1"/>
</dbReference>
<dbReference type="GO" id="GO:0006511">
    <property type="term" value="P:ubiquitin-dependent protein catabolic process"/>
    <property type="evidence" value="ECO:0007669"/>
    <property type="project" value="TreeGrafter"/>
</dbReference>
<proteinExistence type="predicted"/>
<organism evidence="4 5">
    <name type="scientific">Elysia chlorotica</name>
    <name type="common">Eastern emerald elysia</name>
    <name type="synonym">Sea slug</name>
    <dbReference type="NCBI Taxonomy" id="188477"/>
    <lineage>
        <taxon>Eukaryota</taxon>
        <taxon>Metazoa</taxon>
        <taxon>Spiralia</taxon>
        <taxon>Lophotrochozoa</taxon>
        <taxon>Mollusca</taxon>
        <taxon>Gastropoda</taxon>
        <taxon>Heterobranchia</taxon>
        <taxon>Euthyneura</taxon>
        <taxon>Panpulmonata</taxon>
        <taxon>Sacoglossa</taxon>
        <taxon>Placobranchoidea</taxon>
        <taxon>Plakobranchidae</taxon>
        <taxon>Elysia</taxon>
    </lineage>
</organism>
<evidence type="ECO:0000313" key="4">
    <source>
        <dbReference type="EMBL" id="RUS70188.1"/>
    </source>
</evidence>
<dbReference type="GO" id="GO:0042981">
    <property type="term" value="P:regulation of apoptotic process"/>
    <property type="evidence" value="ECO:0007669"/>
    <property type="project" value="TreeGrafter"/>
</dbReference>
<accession>A0A433SM04</accession>
<dbReference type="PROSITE" id="PS50181">
    <property type="entry name" value="FBOX"/>
    <property type="match status" value="1"/>
</dbReference>
<dbReference type="Gene3D" id="1.20.1280.50">
    <property type="match status" value="1"/>
</dbReference>
<gene>
    <name evidence="4" type="ORF">EGW08_022050</name>
</gene>
<dbReference type="Proteomes" id="UP000271974">
    <property type="component" value="Unassembled WGS sequence"/>
</dbReference>
<name>A0A433SM04_ELYCH</name>
<dbReference type="EMBL" id="RQTK01001469">
    <property type="protein sequence ID" value="RUS70188.1"/>
    <property type="molecule type" value="Genomic_DNA"/>
</dbReference>
<feature type="compositionally biased region" description="Basic and acidic residues" evidence="2">
    <location>
        <begin position="553"/>
        <end position="565"/>
    </location>
</feature>
<dbReference type="InterPro" id="IPR036047">
    <property type="entry name" value="F-box-like_dom_sf"/>
</dbReference>
<sequence length="598" mass="66410">MSSVNVIAENAFNKVLPGDKSGLPWEIWQFVLSWMSAGDLCRVACVCKTWNDLVVSIDGTRWKQLYMACSEWRHPFWPLNTQAEPASWRLAYRDQYLATKFWRHRQQLEARAVSCSLLFQKSVARKTIHVGPSLEHESLKSALSVINEYDRVVVHPGIYDELFEISSKIPFELVGEGELGSVILVVGIQQVGAAARLSNLVLRAPWFTSFIIMLNSGYLQIDSCILEDGMICAQNPATVHIKFCTFRHATVILQHMNASIVENCEFSQSDSANIIVEGYPKEERNWTYGFLRERTDAVFSQKRSLHRKRKGLKTTTSLASSTVQSSLTEKSITTNGGGWSSVTTGRQQSSDAVSHDPSFSMEDPGASFLNPSLFPGTRFLMLPPDTTGMVGCGDLQSLYHDGTCDTADQASSHLVDGAKRGSVSGLPACHQNSEPGKERNNGEKHFDKDFGMTKLPSTEESESKSSKLFLGPAKVHSETVNKLSCQGSCSKDKQNSVANKLSQERLQEAWVESESSNKNNDLSITRKHPIAKEAGRIENVDNTVKIHNTKCANEKVESHEKDHKVKSQSGNLDEAESVSLQSNQGQFWKSGIVMTHQI</sequence>
<comment type="caution">
    <text evidence="4">The sequence shown here is derived from an EMBL/GenBank/DDBJ whole genome shotgun (WGS) entry which is preliminary data.</text>
</comment>
<dbReference type="AlphaFoldDB" id="A0A433SM04"/>
<dbReference type="Pfam" id="PF00646">
    <property type="entry name" value="F-box"/>
    <property type="match status" value="1"/>
</dbReference>
<dbReference type="InterPro" id="IPR051550">
    <property type="entry name" value="SCF-Subunits/Alg-Epimerases"/>
</dbReference>
<dbReference type="OrthoDB" id="427974at2759"/>
<feature type="compositionally biased region" description="Basic and acidic residues" evidence="2">
    <location>
        <begin position="435"/>
        <end position="449"/>
    </location>
</feature>
<feature type="region of interest" description="Disordered" evidence="2">
    <location>
        <begin position="417"/>
        <end position="449"/>
    </location>
</feature>